<keyword evidence="1" id="KW-1133">Transmembrane helix</keyword>
<dbReference type="RefSeq" id="WP_167981098.1">
    <property type="nucleotide sequence ID" value="NZ_JAATEJ010000001.1"/>
</dbReference>
<keyword evidence="1" id="KW-0472">Membrane</keyword>
<dbReference type="EMBL" id="JAATEJ010000001">
    <property type="protein sequence ID" value="NJP42263.1"/>
    <property type="molecule type" value="Genomic_DNA"/>
</dbReference>
<feature type="transmembrane region" description="Helical" evidence="1">
    <location>
        <begin position="12"/>
        <end position="38"/>
    </location>
</feature>
<name>A0ABX0ZKT9_9ACTN</name>
<accession>A0ABX0ZKT9</accession>
<protein>
    <submittedName>
        <fullName evidence="2">Holin</fullName>
    </submittedName>
</protein>
<feature type="transmembrane region" description="Helical" evidence="1">
    <location>
        <begin position="50"/>
        <end position="69"/>
    </location>
</feature>
<evidence type="ECO:0000313" key="3">
    <source>
        <dbReference type="Proteomes" id="UP000734511"/>
    </source>
</evidence>
<reference evidence="2 3" key="1">
    <citation type="submission" date="2020-03" db="EMBL/GenBank/DDBJ databases">
        <title>WGS of actinomycetes isolated from Thailand.</title>
        <authorList>
            <person name="Thawai C."/>
        </authorList>
    </citation>
    <scope>NUCLEOTIDE SEQUENCE [LARGE SCALE GENOMIC DNA]</scope>
    <source>
        <strain evidence="2 3">PRB2-1</strain>
    </source>
</reference>
<comment type="caution">
    <text evidence="2">The sequence shown here is derived from an EMBL/GenBank/DDBJ whole genome shotgun (WGS) entry which is preliminary data.</text>
</comment>
<dbReference type="Proteomes" id="UP000734511">
    <property type="component" value="Unassembled WGS sequence"/>
</dbReference>
<keyword evidence="3" id="KW-1185">Reference proteome</keyword>
<proteinExistence type="predicted"/>
<sequence length="94" mass="9435">MATSSTTRSRALVELKVIAATAAAGVAGVGVTVLNQAVADEALLAPVPTWGQTLITMLAPPLLAFLAGWSARHTPRPDLDAVDPAPPAPTTPGA</sequence>
<organism evidence="2 3">
    <name type="scientific">Actinacidiphila epipremni</name>
    <dbReference type="NCBI Taxonomy" id="2053013"/>
    <lineage>
        <taxon>Bacteria</taxon>
        <taxon>Bacillati</taxon>
        <taxon>Actinomycetota</taxon>
        <taxon>Actinomycetes</taxon>
        <taxon>Kitasatosporales</taxon>
        <taxon>Streptomycetaceae</taxon>
        <taxon>Actinacidiphila</taxon>
    </lineage>
</organism>
<evidence type="ECO:0000313" key="2">
    <source>
        <dbReference type="EMBL" id="NJP42263.1"/>
    </source>
</evidence>
<evidence type="ECO:0000256" key="1">
    <source>
        <dbReference type="SAM" id="Phobius"/>
    </source>
</evidence>
<keyword evidence="1" id="KW-0812">Transmembrane</keyword>
<gene>
    <name evidence="2" type="ORF">HCN08_02360</name>
</gene>